<dbReference type="AlphaFoldDB" id="A0A1U7M7E1"/>
<evidence type="ECO:0000313" key="5">
    <source>
        <dbReference type="Proteomes" id="UP000186112"/>
    </source>
</evidence>
<proteinExistence type="predicted"/>
<protein>
    <submittedName>
        <fullName evidence="4">Adenosine monophosphate-protein transferase SoFic</fullName>
        <ecNumber evidence="4">2.7.7.-</ecNumber>
    </submittedName>
</protein>
<dbReference type="GO" id="GO:0016779">
    <property type="term" value="F:nucleotidyltransferase activity"/>
    <property type="evidence" value="ECO:0007669"/>
    <property type="project" value="UniProtKB-KW"/>
</dbReference>
<accession>A0A1U7M7E1</accession>
<dbReference type="InterPro" id="IPR040198">
    <property type="entry name" value="Fido_containing"/>
</dbReference>
<reference evidence="4 5" key="1">
    <citation type="submission" date="2016-02" db="EMBL/GenBank/DDBJ databases">
        <title>Genome sequence of Tissierella creatinophila DSM 6911.</title>
        <authorList>
            <person name="Poehlein A."/>
            <person name="Daniel R."/>
        </authorList>
    </citation>
    <scope>NUCLEOTIDE SEQUENCE [LARGE SCALE GENOMIC DNA]</scope>
    <source>
        <strain evidence="4 5">DSM 6911</strain>
    </source>
</reference>
<dbReference type="PANTHER" id="PTHR13504">
    <property type="entry name" value="FIDO DOMAIN-CONTAINING PROTEIN DDB_G0283145"/>
    <property type="match status" value="1"/>
</dbReference>
<dbReference type="InterPro" id="IPR003812">
    <property type="entry name" value="Fido"/>
</dbReference>
<dbReference type="RefSeq" id="WP_075725614.1">
    <property type="nucleotide sequence ID" value="NZ_LTDM01000011.1"/>
</dbReference>
<keyword evidence="4" id="KW-0808">Transferase</keyword>
<dbReference type="GO" id="GO:0005524">
    <property type="term" value="F:ATP binding"/>
    <property type="evidence" value="ECO:0007669"/>
    <property type="project" value="UniProtKB-KW"/>
</dbReference>
<keyword evidence="5" id="KW-1185">Reference proteome</keyword>
<dbReference type="EC" id="2.7.7.-" evidence="4"/>
<feature type="active site" evidence="1">
    <location>
        <position position="240"/>
    </location>
</feature>
<evidence type="ECO:0000259" key="3">
    <source>
        <dbReference type="PROSITE" id="PS51459"/>
    </source>
</evidence>
<keyword evidence="2" id="KW-0547">Nucleotide-binding</keyword>
<feature type="domain" description="Fido" evidence="3">
    <location>
        <begin position="183"/>
        <end position="310"/>
    </location>
</feature>
<keyword evidence="2" id="KW-0067">ATP-binding</keyword>
<dbReference type="Pfam" id="PF02661">
    <property type="entry name" value="Fic"/>
    <property type="match status" value="1"/>
</dbReference>
<sequence>MKYFHKMFYNIKGIEERKEISTNRYNYESTIKTGLEIKPINQDDIFELFYVPTNLTMNLISKLTKNDNILEESYLILPEVAKQRFLADIIISEELYSTNELEGVKSTREEIVETTRTIMSEKNKKSNLRFGSVINSYLKLIMGDLKRPEKVKDYRKIYDEITSGAVSKNDLPDGELFRKDITYVRKGLKEIHRGLTSGEKTEELIIEKIKELIAFMDIDNEKCHHLIKIAIAHYYFGYLHPYYDGNGRTSRFISSIYLEEEYSLLTAMSLSRGCNMGRKKYLEAFDITNKIVSRGEMNFFVDTFLGLIIEGQEMLLLDLNEKIELLDMAFEKINNDERLVDNDEINMVFILAQELYFTNDKQKGLSIKDFEVNVGYTAATIRKKLKTVEEKGIIKKIKDKPIRYIISSDYLESKI</sequence>
<dbReference type="EMBL" id="LTDM01000011">
    <property type="protein sequence ID" value="OLS03217.1"/>
    <property type="molecule type" value="Genomic_DNA"/>
</dbReference>
<evidence type="ECO:0000256" key="1">
    <source>
        <dbReference type="PIRSR" id="PIRSR640198-1"/>
    </source>
</evidence>
<organism evidence="4 5">
    <name type="scientific">Tissierella creatinophila DSM 6911</name>
    <dbReference type="NCBI Taxonomy" id="1123403"/>
    <lineage>
        <taxon>Bacteria</taxon>
        <taxon>Bacillati</taxon>
        <taxon>Bacillota</taxon>
        <taxon>Tissierellia</taxon>
        <taxon>Tissierellales</taxon>
        <taxon>Tissierellaceae</taxon>
        <taxon>Tissierella</taxon>
    </lineage>
</organism>
<dbReference type="InterPro" id="IPR036597">
    <property type="entry name" value="Fido-like_dom_sf"/>
</dbReference>
<feature type="binding site" evidence="2">
    <location>
        <begin position="244"/>
        <end position="251"/>
    </location>
    <ligand>
        <name>ATP</name>
        <dbReference type="ChEBI" id="CHEBI:30616"/>
    </ligand>
</feature>
<dbReference type="SUPFAM" id="SSF140931">
    <property type="entry name" value="Fic-like"/>
    <property type="match status" value="1"/>
</dbReference>
<dbReference type="PANTHER" id="PTHR13504:SF40">
    <property type="entry name" value="FIDO DOMAIN-CONTAINING PROTEIN"/>
    <property type="match status" value="1"/>
</dbReference>
<dbReference type="PROSITE" id="PS51459">
    <property type="entry name" value="FIDO"/>
    <property type="match status" value="1"/>
</dbReference>
<gene>
    <name evidence="4" type="ORF">TICRE_09180</name>
</gene>
<evidence type="ECO:0000256" key="2">
    <source>
        <dbReference type="PIRSR" id="PIRSR640198-2"/>
    </source>
</evidence>
<dbReference type="Proteomes" id="UP000186112">
    <property type="component" value="Unassembled WGS sequence"/>
</dbReference>
<evidence type="ECO:0000313" key="4">
    <source>
        <dbReference type="EMBL" id="OLS03217.1"/>
    </source>
</evidence>
<name>A0A1U7M7E1_TISCR</name>
<keyword evidence="4" id="KW-0548">Nucleotidyltransferase</keyword>
<dbReference type="Gene3D" id="1.10.3290.10">
    <property type="entry name" value="Fido-like domain"/>
    <property type="match status" value="1"/>
</dbReference>
<comment type="caution">
    <text evidence="4">The sequence shown here is derived from an EMBL/GenBank/DDBJ whole genome shotgun (WGS) entry which is preliminary data.</text>
</comment>
<dbReference type="OrthoDB" id="9813719at2"/>